<feature type="region of interest" description="Disordered" evidence="7">
    <location>
        <begin position="212"/>
        <end position="232"/>
    </location>
</feature>
<feature type="transmembrane region" description="Helical" evidence="8">
    <location>
        <begin position="146"/>
        <end position="166"/>
    </location>
</feature>
<comment type="subcellular location">
    <subcellularLocation>
        <location evidence="1">Membrane</location>
        <topology evidence="1">Multi-pass membrane protein</topology>
    </subcellularLocation>
</comment>
<evidence type="ECO:0000256" key="2">
    <source>
        <dbReference type="ARBA" id="ARBA00007965"/>
    </source>
</evidence>
<dbReference type="GO" id="GO:0034257">
    <property type="term" value="F:nicotinamide riboside transmembrane transporter activity"/>
    <property type="evidence" value="ECO:0007669"/>
    <property type="project" value="TreeGrafter"/>
</dbReference>
<sequence length="486" mass="52705">MNRIRKQFAPQVTYEAIQQPAESDNEDNESEVGDAASTAPQQAPFSAYEYAVFLLLGISMLWAWNMFLAAAPYFYHRFQTDDWAATHYQPSILTVSTVTNLGSSFILAKLQKGASYPKRTVVSLLINIVVFTLLAFSTIFMKDVSVATYFAFLMFMVFGASLATGINQNGVYAYVAGFGREEYTQAIMSGQGVAGVLPCIVQIVSVLSVAPNRGGGGDNDNDQDHGPASPQESSKSAFAYFITATAVSSLALIAFTSLVKRRSHIPSLSAPSTTTNSSSNNNNDDDDDDDDDTSESNPNPKTRTISLWTLFKRLRFTALAMILCFTITMTFPVFTAQIESVHRNGESGSSSRLFDAPVFIPLAFFFWNAGDLVGRMLVLWPPLSLVHRPWGPGALLVFACARAAFIPLYQLCNIRGRGAVVQSDFFYLVVVQWLFGVSNGYLGSNCMMGAGQVPAEEREPAGAFMGLMLVAGLTLGSLLSFLAAGG</sequence>
<evidence type="ECO:0008006" key="11">
    <source>
        <dbReference type="Google" id="ProtNLM"/>
    </source>
</evidence>
<evidence type="ECO:0000256" key="8">
    <source>
        <dbReference type="SAM" id="Phobius"/>
    </source>
</evidence>
<feature type="compositionally biased region" description="Low complexity" evidence="7">
    <location>
        <begin position="272"/>
        <end position="282"/>
    </location>
</feature>
<feature type="transmembrane region" description="Helical" evidence="8">
    <location>
        <begin position="50"/>
        <end position="75"/>
    </location>
</feature>
<dbReference type="RefSeq" id="XP_040806635.1">
    <property type="nucleotide sequence ID" value="XM_040941419.1"/>
</dbReference>
<proteinExistence type="inferred from homology"/>
<keyword evidence="3" id="KW-0813">Transport</keyword>
<dbReference type="PANTHER" id="PTHR10332">
    <property type="entry name" value="EQUILIBRATIVE NUCLEOSIDE TRANSPORTER"/>
    <property type="match status" value="1"/>
</dbReference>
<dbReference type="GeneID" id="63858752"/>
<feature type="transmembrane region" description="Helical" evidence="8">
    <location>
        <begin position="120"/>
        <end position="140"/>
    </location>
</feature>
<feature type="transmembrane region" description="Helical" evidence="8">
    <location>
        <begin position="87"/>
        <end position="108"/>
    </location>
</feature>
<keyword evidence="4 8" id="KW-0812">Transmembrane</keyword>
<dbReference type="Pfam" id="PF01733">
    <property type="entry name" value="Nucleoside_tran"/>
    <property type="match status" value="1"/>
</dbReference>
<reference evidence="9 10" key="1">
    <citation type="submission" date="2018-02" db="EMBL/GenBank/DDBJ databases">
        <title>The genomes of Aspergillus section Nigri reveals drivers in fungal speciation.</title>
        <authorList>
            <consortium name="DOE Joint Genome Institute"/>
            <person name="Vesth T.C."/>
            <person name="Nybo J."/>
            <person name="Theobald S."/>
            <person name="Brandl J."/>
            <person name="Frisvad J.C."/>
            <person name="Nielsen K.F."/>
            <person name="Lyhne E.K."/>
            <person name="Kogle M.E."/>
            <person name="Kuo A."/>
            <person name="Riley R."/>
            <person name="Clum A."/>
            <person name="Nolan M."/>
            <person name="Lipzen A."/>
            <person name="Salamov A."/>
            <person name="Henrissat B."/>
            <person name="Wiebenga A."/>
            <person name="De vries R.P."/>
            <person name="Grigoriev I.V."/>
            <person name="Mortensen U.H."/>
            <person name="Andersen M.R."/>
            <person name="Baker S.E."/>
        </authorList>
    </citation>
    <scope>NUCLEOTIDE SEQUENCE [LARGE SCALE GENOMIC DNA]</scope>
    <source>
        <strain evidence="9 10">CBS 313.89</strain>
    </source>
</reference>
<dbReference type="Proteomes" id="UP000249789">
    <property type="component" value="Unassembled WGS sequence"/>
</dbReference>
<feature type="region of interest" description="Disordered" evidence="7">
    <location>
        <begin position="267"/>
        <end position="300"/>
    </location>
</feature>
<dbReference type="InterPro" id="IPR002259">
    <property type="entry name" value="Eqnu_transpt"/>
</dbReference>
<dbReference type="GO" id="GO:0000329">
    <property type="term" value="C:fungal-type vacuole membrane"/>
    <property type="evidence" value="ECO:0007669"/>
    <property type="project" value="TreeGrafter"/>
</dbReference>
<feature type="compositionally biased region" description="Acidic residues" evidence="7">
    <location>
        <begin position="23"/>
        <end position="32"/>
    </location>
</feature>
<keyword evidence="10" id="KW-1185">Reference proteome</keyword>
<evidence type="ECO:0000256" key="4">
    <source>
        <dbReference type="ARBA" id="ARBA00022692"/>
    </source>
</evidence>
<evidence type="ECO:0000256" key="5">
    <source>
        <dbReference type="ARBA" id="ARBA00022989"/>
    </source>
</evidence>
<feature type="region of interest" description="Disordered" evidence="7">
    <location>
        <begin position="17"/>
        <end position="36"/>
    </location>
</feature>
<evidence type="ECO:0000256" key="3">
    <source>
        <dbReference type="ARBA" id="ARBA00022448"/>
    </source>
</evidence>
<protein>
    <recommendedName>
        <fullName evidence="11">Nucleoside transporter family</fullName>
    </recommendedName>
</protein>
<dbReference type="EMBL" id="KZ824621">
    <property type="protein sequence ID" value="RAK82625.1"/>
    <property type="molecule type" value="Genomic_DNA"/>
</dbReference>
<dbReference type="VEuPathDB" id="FungiDB:BO72DRAFT_3811"/>
<feature type="compositionally biased region" description="Acidic residues" evidence="7">
    <location>
        <begin position="283"/>
        <end position="294"/>
    </location>
</feature>
<dbReference type="InterPro" id="IPR036259">
    <property type="entry name" value="MFS_trans_sf"/>
</dbReference>
<feature type="transmembrane region" description="Helical" evidence="8">
    <location>
        <begin position="425"/>
        <end position="442"/>
    </location>
</feature>
<dbReference type="SUPFAM" id="SSF103473">
    <property type="entry name" value="MFS general substrate transporter"/>
    <property type="match status" value="1"/>
</dbReference>
<accession>A0A8G1RZR2</accession>
<keyword evidence="6 8" id="KW-0472">Membrane</keyword>
<organism evidence="9 10">
    <name type="scientific">Aspergillus fijiensis CBS 313.89</name>
    <dbReference type="NCBI Taxonomy" id="1448319"/>
    <lineage>
        <taxon>Eukaryota</taxon>
        <taxon>Fungi</taxon>
        <taxon>Dikarya</taxon>
        <taxon>Ascomycota</taxon>
        <taxon>Pezizomycotina</taxon>
        <taxon>Eurotiomycetes</taxon>
        <taxon>Eurotiomycetidae</taxon>
        <taxon>Eurotiales</taxon>
        <taxon>Aspergillaceae</taxon>
        <taxon>Aspergillus</taxon>
    </lineage>
</organism>
<keyword evidence="5 8" id="KW-1133">Transmembrane helix</keyword>
<evidence type="ECO:0000313" key="10">
    <source>
        <dbReference type="Proteomes" id="UP000249789"/>
    </source>
</evidence>
<evidence type="ECO:0000256" key="6">
    <source>
        <dbReference type="ARBA" id="ARBA00023136"/>
    </source>
</evidence>
<dbReference type="PRINTS" id="PR01130">
    <property type="entry name" value="DERENTRNSPRT"/>
</dbReference>
<dbReference type="GO" id="GO:0015205">
    <property type="term" value="F:nucleobase transmembrane transporter activity"/>
    <property type="evidence" value="ECO:0007669"/>
    <property type="project" value="TreeGrafter"/>
</dbReference>
<evidence type="ECO:0000256" key="7">
    <source>
        <dbReference type="SAM" id="MobiDB-lite"/>
    </source>
</evidence>
<feature type="transmembrane region" description="Helical" evidence="8">
    <location>
        <begin position="390"/>
        <end position="410"/>
    </location>
</feature>
<gene>
    <name evidence="9" type="ORF">BO72DRAFT_3811</name>
</gene>
<feature type="transmembrane region" description="Helical" evidence="8">
    <location>
        <begin position="463"/>
        <end position="484"/>
    </location>
</feature>
<evidence type="ECO:0000256" key="1">
    <source>
        <dbReference type="ARBA" id="ARBA00004141"/>
    </source>
</evidence>
<evidence type="ECO:0000313" key="9">
    <source>
        <dbReference type="EMBL" id="RAK82625.1"/>
    </source>
</evidence>
<dbReference type="GO" id="GO:0005886">
    <property type="term" value="C:plasma membrane"/>
    <property type="evidence" value="ECO:0007669"/>
    <property type="project" value="TreeGrafter"/>
</dbReference>
<name>A0A8G1RZR2_9EURO</name>
<feature type="transmembrane region" description="Helical" evidence="8">
    <location>
        <begin position="187"/>
        <end position="210"/>
    </location>
</feature>
<dbReference type="PANTHER" id="PTHR10332:SF88">
    <property type="entry name" value="EQUILIBRATIVE NUCLEOSIDE TRANSPORTER 1, ISOFORM A"/>
    <property type="match status" value="1"/>
</dbReference>
<dbReference type="AlphaFoldDB" id="A0A8G1RZR2"/>
<feature type="transmembrane region" description="Helical" evidence="8">
    <location>
        <begin position="237"/>
        <end position="259"/>
    </location>
</feature>
<dbReference type="OrthoDB" id="46396at2759"/>
<feature type="transmembrane region" description="Helical" evidence="8">
    <location>
        <begin position="316"/>
        <end position="338"/>
    </location>
</feature>
<dbReference type="PIRSF" id="PIRSF016379">
    <property type="entry name" value="ENT"/>
    <property type="match status" value="1"/>
</dbReference>
<comment type="similarity">
    <text evidence="2">Belongs to the SLC29A/ENT transporter (TC 2.A.57) family.</text>
</comment>